<dbReference type="PANTHER" id="PTHR21180:SF32">
    <property type="entry name" value="ENDONUCLEASE_EXONUCLEASE_PHOSPHATASE FAMILY DOMAIN-CONTAINING PROTEIN 1"/>
    <property type="match status" value="1"/>
</dbReference>
<evidence type="ECO:0000259" key="2">
    <source>
        <dbReference type="Pfam" id="PF10531"/>
    </source>
</evidence>
<dbReference type="InterPro" id="IPR019554">
    <property type="entry name" value="Soluble_ligand-bd"/>
</dbReference>
<feature type="transmembrane region" description="Helical" evidence="1">
    <location>
        <begin position="24"/>
        <end position="47"/>
    </location>
</feature>
<evidence type="ECO:0000256" key="1">
    <source>
        <dbReference type="SAM" id="Phobius"/>
    </source>
</evidence>
<protein>
    <recommendedName>
        <fullName evidence="2">Soluble ligand binding domain-containing protein</fullName>
    </recommendedName>
</protein>
<dbReference type="InterPro" id="IPR051675">
    <property type="entry name" value="Endo/Exo/Phosphatase_dom_1"/>
</dbReference>
<feature type="domain" description="Soluble ligand binding" evidence="2">
    <location>
        <begin position="71"/>
        <end position="109"/>
    </location>
</feature>
<gene>
    <name evidence="3" type="ORF">A2Y99_05110</name>
</gene>
<dbReference type="GO" id="GO:0015628">
    <property type="term" value="P:protein secretion by the type II secretion system"/>
    <property type="evidence" value="ECO:0007669"/>
    <property type="project" value="TreeGrafter"/>
</dbReference>
<proteinExistence type="predicted"/>
<reference evidence="3 4" key="1">
    <citation type="journal article" date="2016" name="Nat. Commun.">
        <title>Thousands of microbial genomes shed light on interconnected biogeochemical processes in an aquifer system.</title>
        <authorList>
            <person name="Anantharaman K."/>
            <person name="Brown C.T."/>
            <person name="Hug L.A."/>
            <person name="Sharon I."/>
            <person name="Castelle C.J."/>
            <person name="Probst A.J."/>
            <person name="Thomas B.C."/>
            <person name="Singh A."/>
            <person name="Wilkins M.J."/>
            <person name="Karaoz U."/>
            <person name="Brodie E.L."/>
            <person name="Williams K.H."/>
            <person name="Hubbard S.S."/>
            <person name="Banfield J.F."/>
        </authorList>
    </citation>
    <scope>NUCLEOTIDE SEQUENCE [LARGE SCALE GENOMIC DNA]</scope>
</reference>
<keyword evidence="1" id="KW-0472">Membrane</keyword>
<keyword evidence="1" id="KW-1133">Transmembrane helix</keyword>
<dbReference type="PANTHER" id="PTHR21180">
    <property type="entry name" value="ENDONUCLEASE/EXONUCLEASE/PHOSPHATASE FAMILY DOMAIN-CONTAINING PROTEIN 1"/>
    <property type="match status" value="1"/>
</dbReference>
<dbReference type="Proteomes" id="UP000178230">
    <property type="component" value="Unassembled WGS sequence"/>
</dbReference>
<dbReference type="Gene3D" id="3.10.560.10">
    <property type="entry name" value="Outer membrane lipoprotein wza domain like"/>
    <property type="match status" value="1"/>
</dbReference>
<sequence length="218" mass="23643">MPKEKGSAKTSFFKKDELVSLAKIYRFPLIMALAGFILLSAAIILLLRTQDGENQVVFSTDSSESAKLKIVIDIEGEVVSPGVYEMRDGDRINDALILSGGLTEKADRDYLSKNLNRAAKLPDGGKIYIPSVKEAVANRLQSISGNMPATNNLLGVSTGKTNINSSSQKELEALPGVGPVTAEKIMQGRPYQNIDELKTRKIVGDALFAKIRDLLTAF</sequence>
<dbReference type="Pfam" id="PF12836">
    <property type="entry name" value="HHH_3"/>
    <property type="match status" value="1"/>
</dbReference>
<comment type="caution">
    <text evidence="3">The sequence shown here is derived from an EMBL/GenBank/DDBJ whole genome shotgun (WGS) entry which is preliminary data.</text>
</comment>
<dbReference type="Gene3D" id="1.10.150.320">
    <property type="entry name" value="Photosystem II 12 kDa extrinsic protein"/>
    <property type="match status" value="1"/>
</dbReference>
<organism evidence="3 4">
    <name type="scientific">Candidatus Gottesmanbacteria bacterium RBG_13_37_7</name>
    <dbReference type="NCBI Taxonomy" id="1798369"/>
    <lineage>
        <taxon>Bacteria</taxon>
        <taxon>Candidatus Gottesmaniibacteriota</taxon>
    </lineage>
</organism>
<dbReference type="EMBL" id="MFIY01000008">
    <property type="protein sequence ID" value="OGG00445.1"/>
    <property type="molecule type" value="Genomic_DNA"/>
</dbReference>
<keyword evidence="1" id="KW-0812">Transmembrane</keyword>
<evidence type="ECO:0000313" key="4">
    <source>
        <dbReference type="Proteomes" id="UP000178230"/>
    </source>
</evidence>
<accession>A0A1F5YJX0</accession>
<dbReference type="GO" id="GO:0015627">
    <property type="term" value="C:type II protein secretion system complex"/>
    <property type="evidence" value="ECO:0007669"/>
    <property type="project" value="TreeGrafter"/>
</dbReference>
<dbReference type="Pfam" id="PF10531">
    <property type="entry name" value="SLBB"/>
    <property type="match status" value="1"/>
</dbReference>
<dbReference type="AlphaFoldDB" id="A0A1F5YJX0"/>
<dbReference type="SUPFAM" id="SSF81585">
    <property type="entry name" value="PsbU/PolX domain-like"/>
    <property type="match status" value="1"/>
</dbReference>
<evidence type="ECO:0000313" key="3">
    <source>
        <dbReference type="EMBL" id="OGG00445.1"/>
    </source>
</evidence>
<name>A0A1F5YJX0_9BACT</name>